<proteinExistence type="predicted"/>
<evidence type="ECO:0000259" key="1">
    <source>
        <dbReference type="Pfam" id="PF14261"/>
    </source>
</evidence>
<dbReference type="EMBL" id="CP101620">
    <property type="protein sequence ID" value="UTY40732.1"/>
    <property type="molecule type" value="Genomic_DNA"/>
</dbReference>
<dbReference type="Pfam" id="PF14261">
    <property type="entry name" value="DUF4351"/>
    <property type="match status" value="1"/>
</dbReference>
<evidence type="ECO:0000313" key="2">
    <source>
        <dbReference type="EMBL" id="UTY40732.1"/>
    </source>
</evidence>
<name>A0ABY5I7H5_9FIRM</name>
<reference evidence="2" key="1">
    <citation type="submission" date="2022-07" db="EMBL/GenBank/DDBJ databases">
        <title>Faecal culturing of patients with breast cancer.</title>
        <authorList>
            <person name="Teng N.M.Y."/>
            <person name="Kiu R."/>
            <person name="Evans R."/>
            <person name="Baker D.J."/>
            <person name="Zenner C."/>
            <person name="Robinson S.D."/>
            <person name="Hall L.J."/>
        </authorList>
    </citation>
    <scope>NUCLEOTIDE SEQUENCE</scope>
    <source>
        <strain evidence="2">LH1062</strain>
    </source>
</reference>
<evidence type="ECO:0000313" key="3">
    <source>
        <dbReference type="Proteomes" id="UP001060112"/>
    </source>
</evidence>
<protein>
    <submittedName>
        <fullName evidence="2">DUF4351 domain-containing protein</fullName>
    </submittedName>
</protein>
<accession>A0ABY5I7H5</accession>
<dbReference type="InterPro" id="IPR025587">
    <property type="entry name" value="DUF4351"/>
</dbReference>
<dbReference type="RefSeq" id="WP_290142207.1">
    <property type="nucleotide sequence ID" value="NZ_CP101620.1"/>
</dbReference>
<keyword evidence="3" id="KW-1185">Reference proteome</keyword>
<organism evidence="2 3">
    <name type="scientific">Allocoprobacillus halotolerans</name>
    <dbReference type="NCBI Taxonomy" id="2944914"/>
    <lineage>
        <taxon>Bacteria</taxon>
        <taxon>Bacillati</taxon>
        <taxon>Bacillota</taxon>
        <taxon>Erysipelotrichia</taxon>
        <taxon>Erysipelotrichales</taxon>
        <taxon>Erysipelotrichaceae</taxon>
        <taxon>Allocoprobacillus</taxon>
    </lineage>
</organism>
<dbReference type="Proteomes" id="UP001060112">
    <property type="component" value="Chromosome"/>
</dbReference>
<gene>
    <name evidence="2" type="ORF">NMU03_08260</name>
</gene>
<feature type="domain" description="DUF4351" evidence="1">
    <location>
        <begin position="37"/>
        <end position="92"/>
    </location>
</feature>
<sequence length="95" mass="10704">MARVIAILTGKEEILDQVEGDEGTVEMWSFWKNAENSGIQKGMLRIVISQLKNVLGKLTPELTLKIELSNEEKLNNLALHISDIHSEADVYKILE</sequence>